<dbReference type="InParanoid" id="A0A1Y2EJJ0"/>
<dbReference type="Gene3D" id="3.40.630.30">
    <property type="match status" value="1"/>
</dbReference>
<comment type="caution">
    <text evidence="2">The sequence shown here is derived from an EMBL/GenBank/DDBJ whole genome shotgun (WGS) entry which is preliminary data.</text>
</comment>
<dbReference type="Pfam" id="PF00583">
    <property type="entry name" value="Acetyltransf_1"/>
    <property type="match status" value="1"/>
</dbReference>
<keyword evidence="3" id="KW-1185">Reference proteome</keyword>
<evidence type="ECO:0000313" key="2">
    <source>
        <dbReference type="EMBL" id="ORY71474.1"/>
    </source>
</evidence>
<feature type="domain" description="N-acetyltransferase" evidence="1">
    <location>
        <begin position="171"/>
        <end position="243"/>
    </location>
</feature>
<gene>
    <name evidence="2" type="ORF">BCR38DRAFT_416921</name>
</gene>
<dbReference type="SUPFAM" id="SSF55729">
    <property type="entry name" value="Acyl-CoA N-acyltransferases (Nat)"/>
    <property type="match status" value="1"/>
</dbReference>
<protein>
    <recommendedName>
        <fullName evidence="1">N-acetyltransferase domain-containing protein</fullName>
    </recommendedName>
</protein>
<reference evidence="2 3" key="1">
    <citation type="submission" date="2016-07" db="EMBL/GenBank/DDBJ databases">
        <title>Pervasive Adenine N6-methylation of Active Genes in Fungi.</title>
        <authorList>
            <consortium name="DOE Joint Genome Institute"/>
            <person name="Mondo S.J."/>
            <person name="Dannebaum R.O."/>
            <person name="Kuo R.C."/>
            <person name="Labutti K."/>
            <person name="Haridas S."/>
            <person name="Kuo A."/>
            <person name="Salamov A."/>
            <person name="Ahrendt S.R."/>
            <person name="Lipzen A."/>
            <person name="Sullivan W."/>
            <person name="Andreopoulos W.B."/>
            <person name="Clum A."/>
            <person name="Lindquist E."/>
            <person name="Daum C."/>
            <person name="Ramamoorthy G.K."/>
            <person name="Gryganskyi A."/>
            <person name="Culley D."/>
            <person name="Magnuson J.K."/>
            <person name="James T.Y."/>
            <person name="O'Malley M.A."/>
            <person name="Stajich J.E."/>
            <person name="Spatafora J.W."/>
            <person name="Visel A."/>
            <person name="Grigoriev I.V."/>
        </authorList>
    </citation>
    <scope>NUCLEOTIDE SEQUENCE [LARGE SCALE GENOMIC DNA]</scope>
    <source>
        <strain evidence="2 3">CBS 129021</strain>
    </source>
</reference>
<evidence type="ECO:0000259" key="1">
    <source>
        <dbReference type="PROSITE" id="PS51186"/>
    </source>
</evidence>
<dbReference type="GO" id="GO:0016747">
    <property type="term" value="F:acyltransferase activity, transferring groups other than amino-acyl groups"/>
    <property type="evidence" value="ECO:0007669"/>
    <property type="project" value="InterPro"/>
</dbReference>
<dbReference type="STRING" id="1141098.A0A1Y2EJJ0"/>
<dbReference type="OrthoDB" id="2832510at2759"/>
<dbReference type="InterPro" id="IPR016181">
    <property type="entry name" value="Acyl_CoA_acyltransferase"/>
</dbReference>
<accession>A0A1Y2EJJ0</accession>
<dbReference type="PROSITE" id="PS51186">
    <property type="entry name" value="GNAT"/>
    <property type="match status" value="1"/>
</dbReference>
<name>A0A1Y2EJJ0_9PEZI</name>
<organism evidence="2 3">
    <name type="scientific">Pseudomassariella vexata</name>
    <dbReference type="NCBI Taxonomy" id="1141098"/>
    <lineage>
        <taxon>Eukaryota</taxon>
        <taxon>Fungi</taxon>
        <taxon>Dikarya</taxon>
        <taxon>Ascomycota</taxon>
        <taxon>Pezizomycotina</taxon>
        <taxon>Sordariomycetes</taxon>
        <taxon>Xylariomycetidae</taxon>
        <taxon>Amphisphaeriales</taxon>
        <taxon>Pseudomassariaceae</taxon>
        <taxon>Pseudomassariella</taxon>
    </lineage>
</organism>
<dbReference type="GeneID" id="63775348"/>
<dbReference type="PANTHER" id="PTHR42791:SF14">
    <property type="entry name" value="N-ACETYLTRANSFERASE DOMAIN-CONTAINING PROTEIN"/>
    <property type="match status" value="1"/>
</dbReference>
<dbReference type="AlphaFoldDB" id="A0A1Y2EJJ0"/>
<dbReference type="CDD" id="cd04301">
    <property type="entry name" value="NAT_SF"/>
    <property type="match status" value="1"/>
</dbReference>
<dbReference type="EMBL" id="MCFJ01000001">
    <property type="protein sequence ID" value="ORY71474.1"/>
    <property type="molecule type" value="Genomic_DNA"/>
</dbReference>
<evidence type="ECO:0000313" key="3">
    <source>
        <dbReference type="Proteomes" id="UP000193689"/>
    </source>
</evidence>
<dbReference type="InterPro" id="IPR052523">
    <property type="entry name" value="Trichothecene_AcTrans"/>
</dbReference>
<dbReference type="PANTHER" id="PTHR42791">
    <property type="entry name" value="GNAT FAMILY ACETYLTRANSFERASE"/>
    <property type="match status" value="1"/>
</dbReference>
<dbReference type="RefSeq" id="XP_040721066.1">
    <property type="nucleotide sequence ID" value="XM_040859136.1"/>
</dbReference>
<sequence length="253" mass="28284">MPDQTSAQEYDVRIELIDNEDDIITSFDCACEAFGHQINDGIWSAIYPGWDTPEGRACGAARRVKTWRGITTNNQGQLNALFLKATVPDPQQPGGEGRVIAGLANWGQYSVVDGYGDAPSDDLGKGTDLETLYPGNEREQRYAYQVYRSLMKQRMEVVKEKATADPPAIFALDLCAVDPAFQRRGIAGKLVQWGLDEAKRRGLEATTEASVMGRHVYARLGFKPQLPEIQYEVDEEFLERERPSNLFMRTGDN</sequence>
<dbReference type="InterPro" id="IPR000182">
    <property type="entry name" value="GNAT_dom"/>
</dbReference>
<proteinExistence type="predicted"/>
<dbReference type="Proteomes" id="UP000193689">
    <property type="component" value="Unassembled WGS sequence"/>
</dbReference>